<dbReference type="Pfam" id="PF06742">
    <property type="entry name" value="DUF1214"/>
    <property type="match status" value="2"/>
</dbReference>
<dbReference type="AlphaFoldDB" id="A0A494TRF0"/>
<feature type="domain" description="DUF1214" evidence="1">
    <location>
        <begin position="93"/>
        <end position="170"/>
    </location>
</feature>
<sequence>MGDTAEHRVASGKTWRDFCQKLEAIGETVLSTELAGSPIDQAEGYRYLSRLTRIALDMHVENADTDFPGFYAASHPTAKIGADNPDNIYMNASISGAQRYRITGKRGGVPILSFGTKANRYAIDGTMASTGEIDAADMVFAEDGSFEIIVSKTHANGNWLPLADDSSMLLVRQTFLDRDNEPPATISIEALDAPRETPEPLTAAKLEQGLQRAAAFVEGTAKTFLQWTEMLQGEQLNQIATTDQTMFYKAGGDPTIFYLHGYWKLAEGEALVIETPIPDCTFWNFQCDNIWFESLDYRHHKVHVNKHTAKLNADGSVTIVVAARDPGYGNWIDTAGHEHGTMLLRWTGATEHPVPKTKVVKIDG</sequence>
<evidence type="ECO:0000313" key="2">
    <source>
        <dbReference type="EMBL" id="AYJ88048.1"/>
    </source>
</evidence>
<feature type="domain" description="DUF1214" evidence="1">
    <location>
        <begin position="273"/>
        <end position="346"/>
    </location>
</feature>
<dbReference type="EMBL" id="CP032829">
    <property type="protein sequence ID" value="AYJ88048.1"/>
    <property type="molecule type" value="Genomic_DNA"/>
</dbReference>
<dbReference type="OrthoDB" id="7053758at2"/>
<accession>A0A494TRF0</accession>
<evidence type="ECO:0000313" key="3">
    <source>
        <dbReference type="Proteomes" id="UP000276254"/>
    </source>
</evidence>
<dbReference type="Proteomes" id="UP000276254">
    <property type="component" value="Chromosome"/>
</dbReference>
<dbReference type="KEGG" id="spha:D3Y57_15380"/>
<evidence type="ECO:0000259" key="1">
    <source>
        <dbReference type="Pfam" id="PF06742"/>
    </source>
</evidence>
<name>A0A494TRF0_SPHPE</name>
<proteinExistence type="predicted"/>
<reference evidence="2 3" key="1">
    <citation type="submission" date="2018-09" db="EMBL/GenBank/DDBJ databases">
        <title>Sphingomonas peninsula sp. nov., isolated from fildes peninsula, Antarctic soil.</title>
        <authorList>
            <person name="Yingchao G."/>
        </authorList>
    </citation>
    <scope>NUCLEOTIDE SEQUENCE [LARGE SCALE GENOMIC DNA]</scope>
    <source>
        <strain evidence="2 3">YZ-8</strain>
    </source>
</reference>
<organism evidence="2 3">
    <name type="scientific">Sphingomonas paeninsulae</name>
    <dbReference type="NCBI Taxonomy" id="2319844"/>
    <lineage>
        <taxon>Bacteria</taxon>
        <taxon>Pseudomonadati</taxon>
        <taxon>Pseudomonadota</taxon>
        <taxon>Alphaproteobacteria</taxon>
        <taxon>Sphingomonadales</taxon>
        <taxon>Sphingomonadaceae</taxon>
        <taxon>Sphingomonas</taxon>
    </lineage>
</organism>
<dbReference type="RefSeq" id="WP_121156036.1">
    <property type="nucleotide sequence ID" value="NZ_CP032829.1"/>
</dbReference>
<dbReference type="SUPFAM" id="SSF160935">
    <property type="entry name" value="VPA0735-like"/>
    <property type="match status" value="1"/>
</dbReference>
<dbReference type="InterPro" id="IPR010621">
    <property type="entry name" value="DUF1214"/>
</dbReference>
<gene>
    <name evidence="2" type="ORF">D3Y57_15380</name>
</gene>
<protein>
    <submittedName>
        <fullName evidence="2">DUF1214 domain-containing protein</fullName>
    </submittedName>
</protein>
<keyword evidence="3" id="KW-1185">Reference proteome</keyword>
<dbReference type="Gene3D" id="2.60.120.1600">
    <property type="match status" value="1"/>
</dbReference>